<dbReference type="InterPro" id="IPR002016">
    <property type="entry name" value="Haem_peroxidase"/>
</dbReference>
<feature type="coiled-coil region" evidence="15">
    <location>
        <begin position="413"/>
        <end position="440"/>
    </location>
</feature>
<dbReference type="RefSeq" id="XP_016454667.1">
    <property type="nucleotide sequence ID" value="XM_016599181.1"/>
</dbReference>
<feature type="binding site" evidence="11">
    <location>
        <position position="689"/>
    </location>
    <ligand>
        <name>Ca(2+)</name>
        <dbReference type="ChEBI" id="CHEBI:29108"/>
        <label>1</label>
    </ligand>
</feature>
<dbReference type="GO" id="GO:0046872">
    <property type="term" value="F:metal ion binding"/>
    <property type="evidence" value="ECO:0007669"/>
    <property type="project" value="UniProtKB-KW"/>
</dbReference>
<feature type="domain" description="Plant heme peroxidase family profile" evidence="17">
    <location>
        <begin position="640"/>
        <end position="710"/>
    </location>
</feature>
<dbReference type="GO" id="GO:0140825">
    <property type="term" value="F:lactoperoxidase activity"/>
    <property type="evidence" value="ECO:0007669"/>
    <property type="project" value="UniProtKB-EC"/>
</dbReference>
<dbReference type="STRING" id="4097.A0A1S3YRH6"/>
<dbReference type="EC" id="1.11.1.7" evidence="3"/>
<evidence type="ECO:0000256" key="2">
    <source>
        <dbReference type="ARBA" id="ARBA00001970"/>
    </source>
</evidence>
<evidence type="ECO:0000256" key="5">
    <source>
        <dbReference type="ARBA" id="ARBA00022617"/>
    </source>
</evidence>
<comment type="cofactor">
    <cofactor evidence="2">
        <name>heme b</name>
        <dbReference type="ChEBI" id="CHEBI:60344"/>
    </cofactor>
</comment>
<dbReference type="SUPFAM" id="SSF53098">
    <property type="entry name" value="Ribonuclease H-like"/>
    <property type="match status" value="1"/>
</dbReference>
<dbReference type="SMR" id="A0A1S3YRH6"/>
<dbReference type="PROSITE" id="PS00436">
    <property type="entry name" value="PEROXIDASE_2"/>
    <property type="match status" value="1"/>
</dbReference>
<keyword evidence="6 11" id="KW-0479">Metal-binding</keyword>
<keyword evidence="9" id="KW-0408">Iron</keyword>
<organism evidence="18">
    <name type="scientific">Nicotiana tabacum</name>
    <name type="common">Common tobacco</name>
    <dbReference type="NCBI Taxonomy" id="4097"/>
    <lineage>
        <taxon>Eukaryota</taxon>
        <taxon>Viridiplantae</taxon>
        <taxon>Streptophyta</taxon>
        <taxon>Embryophyta</taxon>
        <taxon>Tracheophyta</taxon>
        <taxon>Spermatophyta</taxon>
        <taxon>Magnoliopsida</taxon>
        <taxon>eudicotyledons</taxon>
        <taxon>Gunneridae</taxon>
        <taxon>Pentapetalae</taxon>
        <taxon>asterids</taxon>
        <taxon>lamiids</taxon>
        <taxon>Solanales</taxon>
        <taxon>Solanaceae</taxon>
        <taxon>Nicotianoideae</taxon>
        <taxon>Nicotianeae</taxon>
        <taxon>Nicotiana</taxon>
    </lineage>
</organism>
<dbReference type="AlphaFoldDB" id="A0A1S3YRH6"/>
<dbReference type="PROSITE" id="PS50873">
    <property type="entry name" value="PEROXIDASE_4"/>
    <property type="match status" value="1"/>
</dbReference>
<evidence type="ECO:0000256" key="12">
    <source>
        <dbReference type="PIRSR" id="PIRSR600823-4"/>
    </source>
</evidence>
<evidence type="ECO:0000256" key="15">
    <source>
        <dbReference type="SAM" id="Coils"/>
    </source>
</evidence>
<dbReference type="GO" id="GO:0046983">
    <property type="term" value="F:protein dimerization activity"/>
    <property type="evidence" value="ECO:0007669"/>
    <property type="project" value="InterPro"/>
</dbReference>
<dbReference type="PANTHER" id="PTHR11697:SF230">
    <property type="entry name" value="ZINC FINGER, MYM DOMAIN CONTAINING 1"/>
    <property type="match status" value="1"/>
</dbReference>
<feature type="site" description="Transition state stabilizer" evidence="12">
    <location>
        <position position="677"/>
    </location>
</feature>
<dbReference type="OrthoDB" id="5956247at2759"/>
<evidence type="ECO:0000313" key="18">
    <source>
        <dbReference type="RefSeq" id="XP_016454667.1"/>
    </source>
</evidence>
<dbReference type="KEGG" id="nta:107778854"/>
<keyword evidence="4" id="KW-0575">Peroxidase</keyword>
<feature type="binding site" evidence="11">
    <location>
        <position position="705"/>
    </location>
    <ligand>
        <name>Ca(2+)</name>
        <dbReference type="ChEBI" id="CHEBI:29108"/>
        <label>1</label>
    </ligand>
</feature>
<evidence type="ECO:0000256" key="7">
    <source>
        <dbReference type="ARBA" id="ARBA00022837"/>
    </source>
</evidence>
<feature type="binding site" evidence="11">
    <location>
        <position position="682"/>
    </location>
    <ligand>
        <name>Ca(2+)</name>
        <dbReference type="ChEBI" id="CHEBI:29108"/>
        <label>1</label>
    </ligand>
</feature>
<feature type="region of interest" description="Disordered" evidence="16">
    <location>
        <begin position="31"/>
        <end position="52"/>
    </location>
</feature>
<dbReference type="PANTHER" id="PTHR11697">
    <property type="entry name" value="GENERAL TRANSCRIPTION FACTOR 2-RELATED ZINC FINGER PROTEIN"/>
    <property type="match status" value="1"/>
</dbReference>
<feature type="compositionally biased region" description="Low complexity" evidence="16">
    <location>
        <begin position="1"/>
        <end position="19"/>
    </location>
</feature>
<comment type="cofactor">
    <cofactor evidence="11">
        <name>Ca(2+)</name>
        <dbReference type="ChEBI" id="CHEBI:29108"/>
    </cofactor>
    <text evidence="11">Binds 2 calcium ions per subunit.</text>
</comment>
<dbReference type="InterPro" id="IPR000823">
    <property type="entry name" value="Peroxidase_pln"/>
</dbReference>
<gene>
    <name evidence="18" type="primary">LOC107778854</name>
</gene>
<feature type="region of interest" description="Disordered" evidence="16">
    <location>
        <begin position="1"/>
        <end position="20"/>
    </location>
</feature>
<dbReference type="Gene3D" id="1.10.520.10">
    <property type="match status" value="1"/>
</dbReference>
<evidence type="ECO:0000256" key="16">
    <source>
        <dbReference type="SAM" id="MobiDB-lite"/>
    </source>
</evidence>
<evidence type="ECO:0000256" key="6">
    <source>
        <dbReference type="ARBA" id="ARBA00022723"/>
    </source>
</evidence>
<feature type="binding site" evidence="11">
    <location>
        <position position="687"/>
    </location>
    <ligand>
        <name>Ca(2+)</name>
        <dbReference type="ChEBI" id="CHEBI:29108"/>
        <label>1</label>
    </ligand>
</feature>
<dbReference type="PRINTS" id="PR00461">
    <property type="entry name" value="PLPEROXIDASE"/>
</dbReference>
<keyword evidence="13" id="KW-1015">Disulfide bond</keyword>
<keyword evidence="5" id="KW-0349">Heme</keyword>
<feature type="disulfide bond" evidence="13">
    <location>
        <begin position="683"/>
        <end position="688"/>
    </location>
</feature>
<comment type="catalytic activity">
    <reaction evidence="1">
        <text>2 a phenolic donor + H2O2 = 2 a phenolic radical donor + 2 H2O</text>
        <dbReference type="Rhea" id="RHEA:56136"/>
        <dbReference type="ChEBI" id="CHEBI:15377"/>
        <dbReference type="ChEBI" id="CHEBI:16240"/>
        <dbReference type="ChEBI" id="CHEBI:139520"/>
        <dbReference type="ChEBI" id="CHEBI:139521"/>
        <dbReference type="EC" id="1.11.1.7"/>
    </reaction>
</comment>
<evidence type="ECO:0000256" key="1">
    <source>
        <dbReference type="ARBA" id="ARBA00000189"/>
    </source>
</evidence>
<dbReference type="Pfam" id="PF00141">
    <property type="entry name" value="peroxidase"/>
    <property type="match status" value="1"/>
</dbReference>
<feature type="active site" description="Proton acceptor" evidence="10">
    <location>
        <position position="681"/>
    </location>
</feature>
<reference evidence="18" key="1">
    <citation type="submission" date="2025-08" db="UniProtKB">
        <authorList>
            <consortium name="RefSeq"/>
        </authorList>
    </citation>
    <scope>IDENTIFICATION</scope>
</reference>
<evidence type="ECO:0000256" key="13">
    <source>
        <dbReference type="PIRSR" id="PIRSR600823-5"/>
    </source>
</evidence>
<dbReference type="InterPro" id="IPR025398">
    <property type="entry name" value="DUF4371"/>
</dbReference>
<dbReference type="PaxDb" id="4097-A0A1S3YRH6"/>
<evidence type="ECO:0000259" key="17">
    <source>
        <dbReference type="PROSITE" id="PS50873"/>
    </source>
</evidence>
<protein>
    <recommendedName>
        <fullName evidence="3">peroxidase</fullName>
        <ecNumber evidence="3">1.11.1.7</ecNumber>
    </recommendedName>
</protein>
<dbReference type="SUPFAM" id="SSF48113">
    <property type="entry name" value="Heme-dependent peroxidases"/>
    <property type="match status" value="1"/>
</dbReference>
<keyword evidence="8" id="KW-0560">Oxidoreductase</keyword>
<feature type="binding site" evidence="11">
    <location>
        <position position="685"/>
    </location>
    <ligand>
        <name>Ca(2+)</name>
        <dbReference type="ChEBI" id="CHEBI:29108"/>
        <label>1</label>
    </ligand>
</feature>
<name>A0A1S3YRH6_TOBAC</name>
<accession>A0A1S3YRH6</accession>
<comment type="similarity">
    <text evidence="14">Belongs to the peroxidase family.</text>
</comment>
<dbReference type="InterPro" id="IPR012337">
    <property type="entry name" value="RNaseH-like_sf"/>
</dbReference>
<evidence type="ECO:0000256" key="10">
    <source>
        <dbReference type="PIRSR" id="PIRSR600823-1"/>
    </source>
</evidence>
<dbReference type="Pfam" id="PF14291">
    <property type="entry name" value="DUF4371"/>
    <property type="match status" value="2"/>
</dbReference>
<evidence type="ECO:0000256" key="4">
    <source>
        <dbReference type="ARBA" id="ARBA00022559"/>
    </source>
</evidence>
<dbReference type="InterPro" id="IPR055298">
    <property type="entry name" value="AtLOH3-like"/>
</dbReference>
<dbReference type="GO" id="GO:0020037">
    <property type="term" value="F:heme binding"/>
    <property type="evidence" value="ECO:0007669"/>
    <property type="project" value="InterPro"/>
</dbReference>
<evidence type="ECO:0000256" key="14">
    <source>
        <dbReference type="RuleBase" id="RU004241"/>
    </source>
</evidence>
<dbReference type="InterPro" id="IPR010255">
    <property type="entry name" value="Haem_peroxidase_sf"/>
</dbReference>
<proteinExistence type="inferred from homology"/>
<dbReference type="GO" id="GO:0006979">
    <property type="term" value="P:response to oxidative stress"/>
    <property type="evidence" value="ECO:0007669"/>
    <property type="project" value="InterPro"/>
</dbReference>
<dbReference type="InterPro" id="IPR008906">
    <property type="entry name" value="HATC_C_dom"/>
</dbReference>
<dbReference type="InterPro" id="IPR006580">
    <property type="entry name" value="Znf_TTF"/>
</dbReference>
<dbReference type="Pfam" id="PF05699">
    <property type="entry name" value="Dimer_Tnp_hAT"/>
    <property type="match status" value="1"/>
</dbReference>
<dbReference type="InterPro" id="IPR019794">
    <property type="entry name" value="Peroxidases_AS"/>
</dbReference>
<evidence type="ECO:0000256" key="9">
    <source>
        <dbReference type="ARBA" id="ARBA00023004"/>
    </source>
</evidence>
<evidence type="ECO:0000256" key="11">
    <source>
        <dbReference type="PIRSR" id="PIRSR600823-3"/>
    </source>
</evidence>
<keyword evidence="7 11" id="KW-0106">Calcium</keyword>
<evidence type="ECO:0000256" key="3">
    <source>
        <dbReference type="ARBA" id="ARBA00012313"/>
    </source>
</evidence>
<sequence>MKRFYPPVSSKLPQSSSSSLIVTPVEENLNQLVEQPQSSKKQRQGIDLDSLKTDPKERLPIRDFHPNEHDEIRREYLRRGPCQPRYHKFPQRDFSGLKRHFNPKWFKGYHNWLEYSVIEDAAYCLYCYLFQDEGIHQGGGDVFSSLGFKSWHKKNRLDMHESSSIHNQAKRKCEDLLKQKQSIQTSFDRCGSVGEHFIGIVHVRNTTSLCLKKAIFDYLAQHSLSLSYVRGQCYDGASNMQGDLRGLKTLIQQESKSAYSIHCFAHQLQLTLVAVSKKCLEVGELVLLVSNILNIVGGSFKRMDDLRESQAEKVQEALDMGELETGRGLNQELGLARAADTCWDSHYKSFKNFISMFGSIIDVLDTIVVDARTLEERAKAKGYLSSCQTFEVAFMLHLMRDVLGITNELNTSLQKKEQNIENAILLVEVAKRRLQKLREEEWDSLIDKVSAFCVKYNILIPNFDDFYVNSGRSRRKVADYTILHHYRVDIFFKIIDWQVQELNARFNEVTTNLLVGVACLNRVDSFSSFDINKILRMAELYPDDFSENITVTLKNQLETYIVDVRDVDKKFSNLQGLVNLFETLVKTKKHLNYPFVFRLVKFALLLPVATATVERTFSAMKLIKSELRNQMNDEFMSSCLLQLNFYAKSCPKAEKIIQDYVQKHIPNTPSLAAALLRLQFHDCFVKGCDGSMLLNFTSSTKNQTEKVAIPIQTQRLLIH</sequence>
<keyword evidence="15" id="KW-0175">Coiled coil</keyword>
<evidence type="ECO:0000256" key="8">
    <source>
        <dbReference type="ARBA" id="ARBA00023002"/>
    </source>
</evidence>
<dbReference type="SMART" id="SM00597">
    <property type="entry name" value="ZnF_TTF"/>
    <property type="match status" value="1"/>
</dbReference>
<feature type="binding site" evidence="11">
    <location>
        <position position="691"/>
    </location>
    <ligand>
        <name>Ca(2+)</name>
        <dbReference type="ChEBI" id="CHEBI:29108"/>
        <label>1</label>
    </ligand>
</feature>